<comment type="subcellular location">
    <subcellularLocation>
        <location evidence="1">Nucleus</location>
        <location evidence="1">Nucleolus</location>
    </subcellularLocation>
</comment>
<dbReference type="KEGG" id="xla:443999"/>
<feature type="region of interest" description="Disordered" evidence="7">
    <location>
        <begin position="140"/>
        <end position="256"/>
    </location>
</feature>
<dbReference type="Pfam" id="PF04147">
    <property type="entry name" value="Nop14"/>
    <property type="match status" value="1"/>
</dbReference>
<keyword evidence="5" id="KW-0539">Nucleus</keyword>
<proteinExistence type="inferred from homology"/>
<name>A0A8J0UC59_XENLA</name>
<feature type="compositionally biased region" description="Basic and acidic residues" evidence="7">
    <location>
        <begin position="178"/>
        <end position="229"/>
    </location>
</feature>
<evidence type="ECO:0000256" key="6">
    <source>
        <dbReference type="ARBA" id="ARBA00024695"/>
    </source>
</evidence>
<dbReference type="AlphaFoldDB" id="A0A8J0UC59"/>
<dbReference type="GO" id="GO:0032040">
    <property type="term" value="C:small-subunit processome"/>
    <property type="evidence" value="ECO:0000318"/>
    <property type="project" value="GO_Central"/>
</dbReference>
<dbReference type="GO" id="GO:0005730">
    <property type="term" value="C:nucleolus"/>
    <property type="evidence" value="ECO:0000318"/>
    <property type="project" value="GO_Central"/>
</dbReference>
<comment type="function">
    <text evidence="6">Involved in nucleolar processing of pre-18S ribosomal RNA. Has a role in the nuclear export of 40S pre-ribosomal subunit to the cytoplasm.</text>
</comment>
<dbReference type="Proteomes" id="UP000186698">
    <property type="component" value="Chromosome 1L"/>
</dbReference>
<dbReference type="GO" id="GO:0030692">
    <property type="term" value="C:Noc4p-Nop14p complex"/>
    <property type="evidence" value="ECO:0000318"/>
    <property type="project" value="GO_Central"/>
</dbReference>
<accession>A0A8J0UC59</accession>
<feature type="region of interest" description="Disordered" evidence="7">
    <location>
        <begin position="297"/>
        <end position="326"/>
    </location>
</feature>
<dbReference type="CTD" id="443999"/>
<dbReference type="AGR" id="Xenbase:XB-GENE-992786"/>
<evidence type="ECO:0000256" key="3">
    <source>
        <dbReference type="ARBA" id="ARBA00022517"/>
    </source>
</evidence>
<feature type="compositionally biased region" description="Basic and acidic residues" evidence="7">
    <location>
        <begin position="347"/>
        <end position="360"/>
    </location>
</feature>
<gene>
    <name evidence="9 10" type="primary">nop14.L</name>
</gene>
<feature type="region of interest" description="Disordered" evidence="7">
    <location>
        <begin position="339"/>
        <end position="437"/>
    </location>
</feature>
<keyword evidence="8" id="KW-1185">Reference proteome</keyword>
<dbReference type="Xenbase" id="XB-GENE-992786">
    <property type="gene designation" value="nop14.L"/>
</dbReference>
<dbReference type="InterPro" id="IPR007276">
    <property type="entry name" value="Nop14"/>
</dbReference>
<feature type="compositionally biased region" description="Basic and acidic residues" evidence="7">
    <location>
        <begin position="297"/>
        <end position="309"/>
    </location>
</feature>
<dbReference type="GeneID" id="443999"/>
<evidence type="ECO:0000313" key="9">
    <source>
        <dbReference type="RefSeq" id="XP_018100569.1"/>
    </source>
</evidence>
<dbReference type="GO" id="GO:0030490">
    <property type="term" value="P:maturation of SSU-rRNA"/>
    <property type="evidence" value="ECO:0000318"/>
    <property type="project" value="GO_Central"/>
</dbReference>
<organism evidence="8 9">
    <name type="scientific">Xenopus laevis</name>
    <name type="common">African clawed frog</name>
    <dbReference type="NCBI Taxonomy" id="8355"/>
    <lineage>
        <taxon>Eukaryota</taxon>
        <taxon>Metazoa</taxon>
        <taxon>Chordata</taxon>
        <taxon>Craniata</taxon>
        <taxon>Vertebrata</taxon>
        <taxon>Euteleostomi</taxon>
        <taxon>Amphibia</taxon>
        <taxon>Batrachia</taxon>
        <taxon>Anura</taxon>
        <taxon>Pipoidea</taxon>
        <taxon>Pipidae</taxon>
        <taxon>Xenopodinae</taxon>
        <taxon>Xenopus</taxon>
        <taxon>Xenopus</taxon>
    </lineage>
</organism>
<sequence>MGKTAGKKKGKVPAAAARVVAQKARTEIRDNPFEVKINRQKFNVLGRKTGKHDVGLPGVSKTKALKRRKETILVEYQRRGKVSVFMDKRFGEYDTKLTPDEKMMKRFAMERQRSTEKKNLYNLNEEEELTHYGQSLAGLEKLNDAVESDSDSEERGALSAELTASHFGGGGGLLRKKTQSDQKDEEAEKPKSRKELIEELIVKSKQEKRERQSQKEKSVELTEKLDNDWKAIQGLLSHKTPKSERKTEGEKPKPDHYDKIVRELGFEMKAQPTDRMKSEEELAKEEQERLQKLEAERLRRMRGVDENQKSKKAKHISADDLMDGFILDKDDRVMLSYKDGTMNLPVTEEKEKEDVEKESSGDENEEEASGDEEEEGSGEEEEDDGSEDDSNEGDASDNYSDLESDAGSEEQDSDDEKSKTKGKEKKKKSKADTEAAKSELPFTFAVPESYESFQSLLSGKSVEQQLVVLERIQKCNHPSLAEGNKAKLEKLFGFLLDYITDLASVDTPDLKTIDKLVIPLYNLCQMFPESAASCVRNVLEESARAIDEMVEAKGRAVLPGIHMLVHLKITAILFPTSDFWHSVVTPAMILMSQLLTLCPVSSLEDVAGGLFVCCMFLEYVSLSKKFIPELINYLLGILHLAVPRKQSVERRRWGCDRRKAGVENRTVCLYLADYVLVPPFKPHGKNSELLLLENKEDSDTWAKKPLPITAINGLTESSELEISHFKITCIATCLDLLKRCVDIYGPLPAFQEIMNPITTLLRKHLSTSDYPLPIQDLQADILRTIERNSKKPYKPLVFEKQLPVPMKMFTPKVMPVLEFGRKQGCNREERERKKLLHKHKREFKGAVREIRRDNQFLARVKLSETMERDSERKRKVKELFNSLSTQEGEWKALKKRKMKGK</sequence>
<evidence type="ECO:0000256" key="7">
    <source>
        <dbReference type="SAM" id="MobiDB-lite"/>
    </source>
</evidence>
<evidence type="ECO:0000256" key="4">
    <source>
        <dbReference type="ARBA" id="ARBA00022552"/>
    </source>
</evidence>
<evidence type="ECO:0000256" key="2">
    <source>
        <dbReference type="ARBA" id="ARBA00007466"/>
    </source>
</evidence>
<comment type="similarity">
    <text evidence="2">Belongs to the NOP14 family.</text>
</comment>
<dbReference type="OrthoDB" id="441771at2759"/>
<keyword evidence="4" id="KW-0698">rRNA processing</keyword>
<feature type="compositionally biased region" description="Acidic residues" evidence="7">
    <location>
        <begin position="361"/>
        <end position="415"/>
    </location>
</feature>
<keyword evidence="3" id="KW-0690">Ribosome biogenesis</keyword>
<evidence type="ECO:0000313" key="8">
    <source>
        <dbReference type="Proteomes" id="UP000186698"/>
    </source>
</evidence>
<evidence type="ECO:0000256" key="1">
    <source>
        <dbReference type="ARBA" id="ARBA00004604"/>
    </source>
</evidence>
<evidence type="ECO:0000256" key="5">
    <source>
        <dbReference type="ARBA" id="ARBA00023242"/>
    </source>
</evidence>
<feature type="compositionally biased region" description="Basic and acidic residues" evidence="7">
    <location>
        <begin position="241"/>
        <end position="256"/>
    </location>
</feature>
<dbReference type="RefSeq" id="XP_018100569.1">
    <property type="nucleotide sequence ID" value="XM_018245080.2"/>
</dbReference>
<protein>
    <submittedName>
        <fullName evidence="9">Nucleolar protein 14 isoform X1</fullName>
    </submittedName>
</protein>
<dbReference type="PANTHER" id="PTHR23183:SF0">
    <property type="entry name" value="NUCLEOLAR PROTEIN 14"/>
    <property type="match status" value="1"/>
</dbReference>
<evidence type="ECO:0000313" key="10">
    <source>
        <dbReference type="Xenbase" id="XB-GENE-992786"/>
    </source>
</evidence>
<reference evidence="9" key="1">
    <citation type="submission" date="2025-08" db="UniProtKB">
        <authorList>
            <consortium name="RefSeq"/>
        </authorList>
    </citation>
    <scope>IDENTIFICATION</scope>
    <source>
        <strain evidence="9">J_2021</strain>
        <tissue evidence="9">Erythrocytes</tissue>
    </source>
</reference>
<dbReference type="PANTHER" id="PTHR23183">
    <property type="entry name" value="NOP14"/>
    <property type="match status" value="1"/>
</dbReference>